<organism evidence="1 2">
    <name type="scientific">Elysia crispata</name>
    <name type="common">lettuce slug</name>
    <dbReference type="NCBI Taxonomy" id="231223"/>
    <lineage>
        <taxon>Eukaryota</taxon>
        <taxon>Metazoa</taxon>
        <taxon>Spiralia</taxon>
        <taxon>Lophotrochozoa</taxon>
        <taxon>Mollusca</taxon>
        <taxon>Gastropoda</taxon>
        <taxon>Heterobranchia</taxon>
        <taxon>Euthyneura</taxon>
        <taxon>Panpulmonata</taxon>
        <taxon>Sacoglossa</taxon>
        <taxon>Placobranchoidea</taxon>
        <taxon>Plakobranchidae</taxon>
        <taxon>Elysia</taxon>
    </lineage>
</organism>
<keyword evidence="2" id="KW-1185">Reference proteome</keyword>
<reference evidence="1" key="1">
    <citation type="journal article" date="2023" name="G3 (Bethesda)">
        <title>A reference genome for the long-term kleptoplast-retaining sea slug Elysia crispata morphotype clarki.</title>
        <authorList>
            <person name="Eastman K.E."/>
            <person name="Pendleton A.L."/>
            <person name="Shaikh M.A."/>
            <person name="Suttiyut T."/>
            <person name="Ogas R."/>
            <person name="Tomko P."/>
            <person name="Gavelis G."/>
            <person name="Widhalm J.R."/>
            <person name="Wisecaver J.H."/>
        </authorList>
    </citation>
    <scope>NUCLEOTIDE SEQUENCE</scope>
    <source>
        <strain evidence="1">ECLA1</strain>
    </source>
</reference>
<proteinExistence type="predicted"/>
<dbReference type="EMBL" id="JAWDGP010004194">
    <property type="protein sequence ID" value="KAK3766794.1"/>
    <property type="molecule type" value="Genomic_DNA"/>
</dbReference>
<evidence type="ECO:0000313" key="1">
    <source>
        <dbReference type="EMBL" id="KAK3766794.1"/>
    </source>
</evidence>
<protein>
    <submittedName>
        <fullName evidence="1">Uncharacterized protein</fullName>
    </submittedName>
</protein>
<gene>
    <name evidence="1" type="ORF">RRG08_056877</name>
</gene>
<dbReference type="Proteomes" id="UP001283361">
    <property type="component" value="Unassembled WGS sequence"/>
</dbReference>
<dbReference type="AlphaFoldDB" id="A0AAE0ZCC3"/>
<name>A0AAE0ZCC3_9GAST</name>
<comment type="caution">
    <text evidence="1">The sequence shown here is derived from an EMBL/GenBank/DDBJ whole genome shotgun (WGS) entry which is preliminary data.</text>
</comment>
<evidence type="ECO:0000313" key="2">
    <source>
        <dbReference type="Proteomes" id="UP001283361"/>
    </source>
</evidence>
<accession>A0AAE0ZCC3</accession>
<sequence length="125" mass="13730">MRNPSKLLNDSSMSEGFRNNLNKLFGAEADGLDYCMSGQYLGESGQIDFSVFLTAPWLPVSACCPLRQPMTLPTPHSARSARSVLALLAYRSRIRADYRPAQIGRENNSEFCAPTQAMLVGVSLI</sequence>